<evidence type="ECO:0000313" key="1">
    <source>
        <dbReference type="EMBL" id="MPL64683.1"/>
    </source>
</evidence>
<organism evidence="1">
    <name type="scientific">bioreactor metagenome</name>
    <dbReference type="NCBI Taxonomy" id="1076179"/>
    <lineage>
        <taxon>unclassified sequences</taxon>
        <taxon>metagenomes</taxon>
        <taxon>ecological metagenomes</taxon>
    </lineage>
</organism>
<protein>
    <submittedName>
        <fullName evidence="1">Uncharacterized protein</fullName>
    </submittedName>
</protein>
<gene>
    <name evidence="1" type="ORF">SDC9_10340</name>
</gene>
<accession>A0A644TCQ3</accession>
<dbReference type="AlphaFoldDB" id="A0A644TCQ3"/>
<proteinExistence type="predicted"/>
<comment type="caution">
    <text evidence="1">The sequence shown here is derived from an EMBL/GenBank/DDBJ whole genome shotgun (WGS) entry which is preliminary data.</text>
</comment>
<sequence length="38" mass="4560">MFKTVVEGPGRIYNNRVNKRVYGIRNEWTGAVEYYKNH</sequence>
<dbReference type="EMBL" id="VSSQ01000025">
    <property type="protein sequence ID" value="MPL64683.1"/>
    <property type="molecule type" value="Genomic_DNA"/>
</dbReference>
<reference evidence="1" key="1">
    <citation type="submission" date="2019-08" db="EMBL/GenBank/DDBJ databases">
        <authorList>
            <person name="Kucharzyk K."/>
            <person name="Murdoch R.W."/>
            <person name="Higgins S."/>
            <person name="Loffler F."/>
        </authorList>
    </citation>
    <scope>NUCLEOTIDE SEQUENCE</scope>
</reference>
<name>A0A644TCQ3_9ZZZZ</name>